<gene>
    <name evidence="2" type="ORF">ACFFVI_03195</name>
</gene>
<dbReference type="Proteomes" id="UP001589748">
    <property type="component" value="Unassembled WGS sequence"/>
</dbReference>
<reference evidence="2 3" key="1">
    <citation type="submission" date="2024-09" db="EMBL/GenBank/DDBJ databases">
        <authorList>
            <person name="Sun Q."/>
            <person name="Mori K."/>
        </authorList>
    </citation>
    <scope>NUCLEOTIDE SEQUENCE [LARGE SCALE GENOMIC DNA]</scope>
    <source>
        <strain evidence="2 3">TISTR 1856</strain>
    </source>
</reference>
<proteinExistence type="predicted"/>
<accession>A0ABV5LPG3</accession>
<dbReference type="EMBL" id="JBHMDM010000001">
    <property type="protein sequence ID" value="MFB9375967.1"/>
    <property type="molecule type" value="Genomic_DNA"/>
</dbReference>
<dbReference type="Gene3D" id="2.60.120.10">
    <property type="entry name" value="Jelly Rolls"/>
    <property type="match status" value="1"/>
</dbReference>
<feature type="region of interest" description="Disordered" evidence="1">
    <location>
        <begin position="1"/>
        <end position="22"/>
    </location>
</feature>
<sequence>MRFAGTAPRPWRNGSGTTRELHRDEDWRLSVAEIGGPATFSEFPGFDRTLVVARGAVELSVDGVGYRLVAGEALAFPGEADVRAHAPDAPARVVNVMADRTRGGVVVEVARVSGAVPAAAGMVLLAGRATCHGRAGGPGDAVVPVAAGRVHAVHALTVLVRPRPRGPEGAS</sequence>
<dbReference type="InterPro" id="IPR010282">
    <property type="entry name" value="Uncharacterised_HutD/Ves"/>
</dbReference>
<name>A0ABV5LPG3_9ACTN</name>
<comment type="caution">
    <text evidence="2">The sequence shown here is derived from an EMBL/GenBank/DDBJ whole genome shotgun (WGS) entry which is preliminary data.</text>
</comment>
<organism evidence="2 3">
    <name type="scientific">Kineococcus gynurae</name>
    <dbReference type="NCBI Taxonomy" id="452979"/>
    <lineage>
        <taxon>Bacteria</taxon>
        <taxon>Bacillati</taxon>
        <taxon>Actinomycetota</taxon>
        <taxon>Actinomycetes</taxon>
        <taxon>Kineosporiales</taxon>
        <taxon>Kineosporiaceae</taxon>
        <taxon>Kineococcus</taxon>
    </lineage>
</organism>
<evidence type="ECO:0000313" key="3">
    <source>
        <dbReference type="Proteomes" id="UP001589748"/>
    </source>
</evidence>
<evidence type="ECO:0000313" key="2">
    <source>
        <dbReference type="EMBL" id="MFB9375967.1"/>
    </source>
</evidence>
<keyword evidence="3" id="KW-1185">Reference proteome</keyword>
<protein>
    <submittedName>
        <fullName evidence="2">HutD family protein</fullName>
    </submittedName>
</protein>
<dbReference type="PANTHER" id="PTHR37943">
    <property type="entry name" value="PROTEIN VES"/>
    <property type="match status" value="1"/>
</dbReference>
<dbReference type="InterPro" id="IPR011051">
    <property type="entry name" value="RmlC_Cupin_sf"/>
</dbReference>
<dbReference type="SUPFAM" id="SSF51182">
    <property type="entry name" value="RmlC-like cupins"/>
    <property type="match status" value="1"/>
</dbReference>
<dbReference type="InterPro" id="IPR014710">
    <property type="entry name" value="RmlC-like_jellyroll"/>
</dbReference>
<evidence type="ECO:0000256" key="1">
    <source>
        <dbReference type="SAM" id="MobiDB-lite"/>
    </source>
</evidence>
<dbReference type="RefSeq" id="WP_380139605.1">
    <property type="nucleotide sequence ID" value="NZ_JBHLUI010000012.1"/>
</dbReference>
<dbReference type="Pfam" id="PF05962">
    <property type="entry name" value="HutD"/>
    <property type="match status" value="1"/>
</dbReference>
<dbReference type="PANTHER" id="PTHR37943:SF1">
    <property type="entry name" value="PROTEIN VES"/>
    <property type="match status" value="1"/>
</dbReference>